<feature type="compositionally biased region" description="Basic and acidic residues" evidence="11">
    <location>
        <begin position="58"/>
        <end position="71"/>
    </location>
</feature>
<keyword evidence="6" id="KW-0862">Zinc</keyword>
<dbReference type="PANTHER" id="PTHR12360">
    <property type="entry name" value="NUCLEAR TRANSCRIPTION FACTOR, X-BOX BINDING 1 NFX1"/>
    <property type="match status" value="1"/>
</dbReference>
<sequence length="973" mass="110337">MKIFEEVDHFPQRYGSGRTFNSSRSNFSNKTGREDQYAHVPANYRSDNSYNTTDFQNDEERQPEPERNSQKYHEDHYDDHVEYNDFQSRDQGNNSVPSSSRNYRNTKRYDNYYQGRSKGNYNEKNSMNYDDKRSNNYKKQNNNFTNEDNSRRNNQTQKRNSYKSYYDSRGSQKSREGSSSNNWRKENVGVEKSSSNVIKSSTKKLDAASQRERLIEMLNRRMLECLVCCEKIKNTDKVWSCILCYHIFHLNCVVAWAKSSKIENGWRCPACQNVCSEVPKQYKCYCNKAVEPRYEPGVIPHGCGEMCLRKGRNCEHKCTILCHPGPCPDCVIMISKSCGCGATQQMVKCSTDIELTCGAICDKQLECGLHRCLEHCHQGDCPPCGKSIIQECYCAKEGRKVPCCGEYKGQNHYSCGEVCDKLLSCGNHRCQSICHEGPCEICPVDISVIKTCPCGRSPLKTQRVSCLDPVPCCDKVCDKILKCGQPNSPHRCEATCHEGACPPCPLTTVVKCRCGHMDKEIPCQELTTKADDARCQKKCTKKRLCGKHKCNQLCCIEIEHICPLPCNRLLSCGQHRCERTCHSGRCPTCVETSFEELYCECGASVIYPPVPCGTKPPNCLNPCSRPRHCGHEVNHACHTGPCPPCTVLCKRWCYGHHEQRPAIPCHQENFSCGLPCGKDMSCKRHKCVKPCHDGPCPTPCKLPCNVPRELCGHPCGRPCHVPPCPESSCKQMVPVTCPCGLQKSTRPCTEVADEFKNIQMAQLKEKMGSLSTSSTIDLTDIFNAPKKPTVLKILECTEECRVLDRNRRLAIGLQIRNPDLSQKLTPRYSDFMRQWAKKDPHFCQKIHDKLSELVQLAKNSKQKSRSYSFDSMNRDKRHFIHEYCEHFGVDSAAYDMEPNRNIVATAVKDKSWLPSMSLLEIIQRENGQRRVPGPVLGARGPTSKTETVSLKLPSRVQRSNTPPNEIVDNFRSS</sequence>
<dbReference type="Gene3D" id="3.30.1370.50">
    <property type="entry name" value="R3H-like domain"/>
    <property type="match status" value="1"/>
</dbReference>
<reference evidence="15" key="1">
    <citation type="submission" date="2025-05" db="UniProtKB">
        <authorList>
            <consortium name="EnsemblMetazoa"/>
        </authorList>
    </citation>
    <scope>IDENTIFICATION</scope>
</reference>
<evidence type="ECO:0000256" key="2">
    <source>
        <dbReference type="ARBA" id="ARBA00007269"/>
    </source>
</evidence>
<accession>A0ABM5KL80</accession>
<dbReference type="Pfam" id="PF01424">
    <property type="entry name" value="R3H"/>
    <property type="match status" value="1"/>
</dbReference>
<dbReference type="SUPFAM" id="SSF57850">
    <property type="entry name" value="RING/U-box"/>
    <property type="match status" value="1"/>
</dbReference>
<dbReference type="InterPro" id="IPR001841">
    <property type="entry name" value="Znf_RING"/>
</dbReference>
<feature type="compositionally biased region" description="Basic and acidic residues" evidence="11">
    <location>
        <begin position="1"/>
        <end position="11"/>
    </location>
</feature>
<feature type="compositionally biased region" description="Polar residues" evidence="11">
    <location>
        <begin position="85"/>
        <end position="103"/>
    </location>
</feature>
<feature type="compositionally biased region" description="Polar residues" evidence="11">
    <location>
        <begin position="45"/>
        <end position="55"/>
    </location>
</feature>
<protein>
    <recommendedName>
        <fullName evidence="17">Protein shuttle craft</fullName>
    </recommendedName>
</protein>
<dbReference type="InterPro" id="IPR001374">
    <property type="entry name" value="R3H_dom"/>
</dbReference>
<evidence type="ECO:0000259" key="12">
    <source>
        <dbReference type="PROSITE" id="PS50016"/>
    </source>
</evidence>
<keyword evidence="7" id="KW-0805">Transcription regulation</keyword>
<evidence type="ECO:0000256" key="11">
    <source>
        <dbReference type="SAM" id="MobiDB-lite"/>
    </source>
</evidence>
<feature type="region of interest" description="Disordered" evidence="11">
    <location>
        <begin position="1"/>
        <end position="71"/>
    </location>
</feature>
<dbReference type="CDD" id="cd02643">
    <property type="entry name" value="R3H_NF-X1"/>
    <property type="match status" value="1"/>
</dbReference>
<dbReference type="SUPFAM" id="SSF82708">
    <property type="entry name" value="R3H domain"/>
    <property type="match status" value="1"/>
</dbReference>
<dbReference type="SMART" id="SM00438">
    <property type="entry name" value="ZnF_NFX"/>
    <property type="match status" value="9"/>
</dbReference>
<feature type="domain" description="RING-type" evidence="13">
    <location>
        <begin position="225"/>
        <end position="272"/>
    </location>
</feature>
<keyword evidence="4" id="KW-0677">Repeat</keyword>
<keyword evidence="16" id="KW-1185">Reference proteome</keyword>
<evidence type="ECO:0000256" key="6">
    <source>
        <dbReference type="ARBA" id="ARBA00022833"/>
    </source>
</evidence>
<feature type="domain" description="R3H" evidence="14">
    <location>
        <begin position="843"/>
        <end position="908"/>
    </location>
</feature>
<dbReference type="InterPro" id="IPR036867">
    <property type="entry name" value="R3H_dom_sf"/>
</dbReference>
<feature type="domain" description="PHD-type" evidence="12">
    <location>
        <begin position="222"/>
        <end position="274"/>
    </location>
</feature>
<feature type="region of interest" description="Disordered" evidence="11">
    <location>
        <begin position="85"/>
        <end position="204"/>
    </location>
</feature>
<dbReference type="PROSITE" id="PS50089">
    <property type="entry name" value="ZF_RING_2"/>
    <property type="match status" value="1"/>
</dbReference>
<proteinExistence type="inferred from homology"/>
<dbReference type="SMART" id="SM00393">
    <property type="entry name" value="R3H"/>
    <property type="match status" value="1"/>
</dbReference>
<dbReference type="Pfam" id="PF01422">
    <property type="entry name" value="zf-NF-X1"/>
    <property type="match status" value="8"/>
</dbReference>
<dbReference type="RefSeq" id="XP_050510956.1">
    <property type="nucleotide sequence ID" value="XM_050654999.1"/>
</dbReference>
<evidence type="ECO:0000259" key="13">
    <source>
        <dbReference type="PROSITE" id="PS50089"/>
    </source>
</evidence>
<dbReference type="InterPro" id="IPR019787">
    <property type="entry name" value="Znf_PHD-finger"/>
</dbReference>
<feature type="region of interest" description="Disordered" evidence="11">
    <location>
        <begin position="954"/>
        <end position="973"/>
    </location>
</feature>
<evidence type="ECO:0008006" key="17">
    <source>
        <dbReference type="Google" id="ProtNLM"/>
    </source>
</evidence>
<feature type="compositionally biased region" description="Polar residues" evidence="11">
    <location>
        <begin position="117"/>
        <end position="128"/>
    </location>
</feature>
<feature type="compositionally biased region" description="Polar residues" evidence="11">
    <location>
        <begin position="152"/>
        <end position="163"/>
    </location>
</feature>
<feature type="compositionally biased region" description="Low complexity" evidence="11">
    <location>
        <begin position="137"/>
        <end position="146"/>
    </location>
</feature>
<dbReference type="Proteomes" id="UP001652700">
    <property type="component" value="Unplaced"/>
</dbReference>
<evidence type="ECO:0000256" key="8">
    <source>
        <dbReference type="ARBA" id="ARBA00023163"/>
    </source>
</evidence>
<evidence type="ECO:0000256" key="3">
    <source>
        <dbReference type="ARBA" id="ARBA00022723"/>
    </source>
</evidence>
<keyword evidence="3" id="KW-0479">Metal-binding</keyword>
<evidence type="ECO:0000256" key="10">
    <source>
        <dbReference type="PROSITE-ProRule" id="PRU00175"/>
    </source>
</evidence>
<evidence type="ECO:0000313" key="15">
    <source>
        <dbReference type="EnsemblMetazoa" id="XP_050510956.1"/>
    </source>
</evidence>
<evidence type="ECO:0000256" key="4">
    <source>
        <dbReference type="ARBA" id="ARBA00022737"/>
    </source>
</evidence>
<dbReference type="InterPro" id="IPR000967">
    <property type="entry name" value="Znf_NFX1"/>
</dbReference>
<dbReference type="PROSITE" id="PS50016">
    <property type="entry name" value="ZF_PHD_2"/>
    <property type="match status" value="1"/>
</dbReference>
<comment type="subcellular location">
    <subcellularLocation>
        <location evidence="1">Nucleus</location>
    </subcellularLocation>
</comment>
<evidence type="ECO:0000256" key="1">
    <source>
        <dbReference type="ARBA" id="ARBA00004123"/>
    </source>
</evidence>
<dbReference type="GeneID" id="114334239"/>
<evidence type="ECO:0000259" key="14">
    <source>
        <dbReference type="PROSITE" id="PS51061"/>
    </source>
</evidence>
<dbReference type="InterPro" id="IPR034076">
    <property type="entry name" value="R3H_NF-X1"/>
</dbReference>
<name>A0ABM5KL80_DIAVI</name>
<keyword evidence="8" id="KW-0804">Transcription</keyword>
<evidence type="ECO:0000256" key="7">
    <source>
        <dbReference type="ARBA" id="ARBA00023015"/>
    </source>
</evidence>
<evidence type="ECO:0000313" key="16">
    <source>
        <dbReference type="Proteomes" id="UP001652700"/>
    </source>
</evidence>
<keyword evidence="9" id="KW-0539">Nucleus</keyword>
<evidence type="ECO:0000256" key="5">
    <source>
        <dbReference type="ARBA" id="ARBA00022771"/>
    </source>
</evidence>
<keyword evidence="5 10" id="KW-0863">Zinc-finger</keyword>
<feature type="compositionally biased region" description="Low complexity" evidence="11">
    <location>
        <begin position="15"/>
        <end position="28"/>
    </location>
</feature>
<dbReference type="PANTHER" id="PTHR12360:SF12">
    <property type="entry name" value="TRANSCRIPTIONAL REPRESSOR NF-X1"/>
    <property type="match status" value="1"/>
</dbReference>
<comment type="similarity">
    <text evidence="2">Belongs to the NFX1 family.</text>
</comment>
<evidence type="ECO:0000256" key="9">
    <source>
        <dbReference type="ARBA" id="ARBA00023242"/>
    </source>
</evidence>
<dbReference type="EnsemblMetazoa" id="XM_050654999.1">
    <property type="protein sequence ID" value="XP_050510956.1"/>
    <property type="gene ID" value="LOC114334239"/>
</dbReference>
<dbReference type="InterPro" id="IPR034078">
    <property type="entry name" value="NFX1_fam"/>
</dbReference>
<organism evidence="15 16">
    <name type="scientific">Diabrotica virgifera virgifera</name>
    <name type="common">western corn rootworm</name>
    <dbReference type="NCBI Taxonomy" id="50390"/>
    <lineage>
        <taxon>Eukaryota</taxon>
        <taxon>Metazoa</taxon>
        <taxon>Ecdysozoa</taxon>
        <taxon>Arthropoda</taxon>
        <taxon>Hexapoda</taxon>
        <taxon>Insecta</taxon>
        <taxon>Pterygota</taxon>
        <taxon>Neoptera</taxon>
        <taxon>Endopterygota</taxon>
        <taxon>Coleoptera</taxon>
        <taxon>Polyphaga</taxon>
        <taxon>Cucujiformia</taxon>
        <taxon>Chrysomeloidea</taxon>
        <taxon>Chrysomelidae</taxon>
        <taxon>Galerucinae</taxon>
        <taxon>Diabroticina</taxon>
        <taxon>Diabroticites</taxon>
        <taxon>Diabrotica</taxon>
    </lineage>
</organism>
<dbReference type="CDD" id="cd06008">
    <property type="entry name" value="NF-X1-zinc-finger"/>
    <property type="match status" value="6"/>
</dbReference>
<dbReference type="PROSITE" id="PS51061">
    <property type="entry name" value="R3H"/>
    <property type="match status" value="1"/>
</dbReference>